<comment type="caution">
    <text evidence="1">The sequence shown here is derived from an EMBL/GenBank/DDBJ whole genome shotgun (WGS) entry which is preliminary data.</text>
</comment>
<keyword evidence="2" id="KW-1185">Reference proteome</keyword>
<dbReference type="RefSeq" id="WP_242853465.1">
    <property type="nucleotide sequence ID" value="NZ_JAFHCK010000036.1"/>
</dbReference>
<dbReference type="Proteomes" id="UP000032483">
    <property type="component" value="Unassembled WGS sequence"/>
</dbReference>
<dbReference type="Pfam" id="PF06356">
    <property type="entry name" value="DUF1064"/>
    <property type="match status" value="1"/>
</dbReference>
<evidence type="ECO:0000313" key="2">
    <source>
        <dbReference type="Proteomes" id="UP000032483"/>
    </source>
</evidence>
<dbReference type="GeneID" id="42858820"/>
<accession>A0A0D8IZW7</accession>
<evidence type="ECO:0008006" key="3">
    <source>
        <dbReference type="Google" id="ProtNLM"/>
    </source>
</evidence>
<proteinExistence type="predicted"/>
<name>A0A0D8IZW7_9FIRM</name>
<protein>
    <recommendedName>
        <fullName evidence="3">DUF1064 domain-containing protein</fullName>
    </recommendedName>
</protein>
<dbReference type="AlphaFoldDB" id="A0A0D8IZW7"/>
<organism evidence="1 2">
    <name type="scientific">Ruthenibacterium lactatiformans</name>
    <dbReference type="NCBI Taxonomy" id="1550024"/>
    <lineage>
        <taxon>Bacteria</taxon>
        <taxon>Bacillati</taxon>
        <taxon>Bacillota</taxon>
        <taxon>Clostridia</taxon>
        <taxon>Eubacteriales</taxon>
        <taxon>Oscillospiraceae</taxon>
        <taxon>Ruthenibacterium</taxon>
    </lineage>
</organism>
<gene>
    <name evidence="1" type="ORF">TQ39_07525</name>
</gene>
<evidence type="ECO:0000313" key="1">
    <source>
        <dbReference type="EMBL" id="KJF40240.1"/>
    </source>
</evidence>
<dbReference type="InterPro" id="IPR009414">
    <property type="entry name" value="DUF1064"/>
</dbReference>
<reference evidence="1" key="1">
    <citation type="submission" date="2015-02" db="EMBL/GenBank/DDBJ databases">
        <title>A novel member of the family Ruminococcaceae isolated from human feces.</title>
        <authorList>
            <person name="Shkoporov A.N."/>
            <person name="Chaplin A.V."/>
            <person name="Motuzova O.V."/>
            <person name="Kafarskaia L.I."/>
            <person name="Khokhlova E.V."/>
            <person name="Efimov B.A."/>
        </authorList>
    </citation>
    <scope>NUCLEOTIDE SEQUENCE [LARGE SCALE GENOMIC DNA]</scope>
    <source>
        <strain evidence="1">585-1</strain>
    </source>
</reference>
<sequence>MSADISKRTYNGIVFDSVLEMKFFRDVVLPGMGSGQIVSYELQKSYELQPKFTYQGKTIRPITYVADFVLELPDGHKYVIDTKGMPDSTAKLKAKLFHYKFPNIDYYWVSYSKIDGGWVTYEKLKAARANRKKLKSGGKC</sequence>
<dbReference type="EMBL" id="JXXK01000008">
    <property type="protein sequence ID" value="KJF40240.1"/>
    <property type="molecule type" value="Genomic_DNA"/>
</dbReference>